<keyword evidence="2 4" id="KW-0560">Oxidoreductase</keyword>
<dbReference type="InterPro" id="IPR029510">
    <property type="entry name" value="Ald_DH_CS_GLU"/>
</dbReference>
<dbReference type="EMBL" id="NAFK01000171">
    <property type="protein sequence ID" value="OSJ24616.1"/>
    <property type="molecule type" value="Genomic_DNA"/>
</dbReference>
<protein>
    <recommendedName>
        <fullName evidence="4">Aldehyde dehydrogenase</fullName>
    </recommendedName>
</protein>
<dbReference type="InterPro" id="IPR016161">
    <property type="entry name" value="Ald_DH/histidinol_DH"/>
</dbReference>
<feature type="active site" evidence="5 6">
    <location>
        <position position="228"/>
    </location>
</feature>
<dbReference type="GO" id="GO:0005737">
    <property type="term" value="C:cytoplasm"/>
    <property type="evidence" value="ECO:0007669"/>
    <property type="project" value="TreeGrafter"/>
</dbReference>
<dbReference type="PROSITE" id="PS00070">
    <property type="entry name" value="ALDEHYDE_DEHYDR_CYS"/>
    <property type="match status" value="1"/>
</dbReference>
<evidence type="ECO:0000256" key="2">
    <source>
        <dbReference type="ARBA" id="ARBA00023002"/>
    </source>
</evidence>
<sequence>MDHALDRPSDRPPPSAPLRGLEDAFHAMVERSRAEPAPGLAERLDRLARLRTVVADNEERFRQAISADFGHRCAVETNIAETMMVFSEIRHATKHLKSWMAPQRVSTALQFLPARNRLMPQPLGVVGVIAPWNYPLQLTLAPAIGALAAGNRVIIKPSELVPHFSALLKETVAARFDAAELLVTGVEDEVAKAFAHLPFDHLVFTGSTRVGRLVAEAAGRNLTPVTLELGGKSPVIIDASADLEEAAERIAYGKLLNAGQTCIAPDYVLVPERALQAFAEKVRAQMRRMYGTDPANKDYTSVISDRHYARLENLVADAAGRGAKILQPAEPDDPNWKAHRKFPPTLIVGATEDMAVMQEEIFGPVLPVLGYREPADAIAFVNASDRPLALYWFGKDRVARDEVLARTVSGGVTINDCLFHFAQINQPMGGVGASGTGAYHGEWGFRTFSKLKPVFYRSKFNRLADLYPPYGGKIARLEKMMRFMS</sequence>
<dbReference type="Gene3D" id="3.40.605.10">
    <property type="entry name" value="Aldehyde Dehydrogenase, Chain A, domain 1"/>
    <property type="match status" value="1"/>
</dbReference>
<dbReference type="InterPro" id="IPR012394">
    <property type="entry name" value="Aldehyde_DH_NAD(P)"/>
</dbReference>
<dbReference type="OrthoDB" id="9812625at2"/>
<dbReference type="GO" id="GO:0006081">
    <property type="term" value="P:aldehyde metabolic process"/>
    <property type="evidence" value="ECO:0007669"/>
    <property type="project" value="InterPro"/>
</dbReference>
<dbReference type="FunFam" id="3.40.605.10:FF:000004">
    <property type="entry name" value="Aldehyde dehydrogenase"/>
    <property type="match status" value="1"/>
</dbReference>
<dbReference type="InterPro" id="IPR016162">
    <property type="entry name" value="Ald_DH_N"/>
</dbReference>
<evidence type="ECO:0000256" key="7">
    <source>
        <dbReference type="RuleBase" id="RU003345"/>
    </source>
</evidence>
<evidence type="ECO:0000256" key="1">
    <source>
        <dbReference type="ARBA" id="ARBA00009986"/>
    </source>
</evidence>
<keyword evidence="12" id="KW-1185">Reference proteome</keyword>
<keyword evidence="3" id="KW-0520">NAD</keyword>
<evidence type="ECO:0000259" key="8">
    <source>
        <dbReference type="Pfam" id="PF00171"/>
    </source>
</evidence>
<dbReference type="RefSeq" id="WP_085361654.1">
    <property type="nucleotide sequence ID" value="NZ_NAFC01000169.1"/>
</dbReference>
<dbReference type="InterPro" id="IPR016160">
    <property type="entry name" value="Ald_DH_CS_CYS"/>
</dbReference>
<accession>A0A1X3FBH4</accession>
<dbReference type="PANTHER" id="PTHR43570">
    <property type="entry name" value="ALDEHYDE DEHYDROGENASE"/>
    <property type="match status" value="1"/>
</dbReference>
<evidence type="ECO:0000313" key="9">
    <source>
        <dbReference type="EMBL" id="OSJ04321.1"/>
    </source>
</evidence>
<gene>
    <name evidence="10" type="ORF">BST63_25585</name>
    <name evidence="9" type="ORF">BSZ18_30335</name>
</gene>
<evidence type="ECO:0000256" key="3">
    <source>
        <dbReference type="ARBA" id="ARBA00023027"/>
    </source>
</evidence>
<name>A0A1X3FBH4_9BRAD</name>
<dbReference type="Proteomes" id="UP000193553">
    <property type="component" value="Unassembled WGS sequence"/>
</dbReference>
<dbReference type="CDD" id="cd07133">
    <property type="entry name" value="ALDH_CALDH_CalB"/>
    <property type="match status" value="1"/>
</dbReference>
<evidence type="ECO:0000256" key="6">
    <source>
        <dbReference type="PROSITE-ProRule" id="PRU10007"/>
    </source>
</evidence>
<dbReference type="PIRSF" id="PIRSF036492">
    <property type="entry name" value="ALDH"/>
    <property type="match status" value="1"/>
</dbReference>
<dbReference type="GO" id="GO:0004029">
    <property type="term" value="F:aldehyde dehydrogenase (NAD+) activity"/>
    <property type="evidence" value="ECO:0007669"/>
    <property type="project" value="TreeGrafter"/>
</dbReference>
<evidence type="ECO:0000256" key="4">
    <source>
        <dbReference type="PIRNR" id="PIRNR036492"/>
    </source>
</evidence>
<dbReference type="PROSITE" id="PS00687">
    <property type="entry name" value="ALDEHYDE_DEHYDR_GLU"/>
    <property type="match status" value="1"/>
</dbReference>
<comment type="caution">
    <text evidence="9">The sequence shown here is derived from an EMBL/GenBank/DDBJ whole genome shotgun (WGS) entry which is preliminary data.</text>
</comment>
<dbReference type="Gene3D" id="3.40.309.10">
    <property type="entry name" value="Aldehyde Dehydrogenase, Chain A, domain 2"/>
    <property type="match status" value="1"/>
</dbReference>
<evidence type="ECO:0000313" key="11">
    <source>
        <dbReference type="Proteomes" id="UP000193553"/>
    </source>
</evidence>
<proteinExistence type="inferred from homology"/>
<dbReference type="EMBL" id="NAFI01000185">
    <property type="protein sequence ID" value="OSJ04321.1"/>
    <property type="molecule type" value="Genomic_DNA"/>
</dbReference>
<dbReference type="SUPFAM" id="SSF53720">
    <property type="entry name" value="ALDH-like"/>
    <property type="match status" value="1"/>
</dbReference>
<reference evidence="11 12" key="1">
    <citation type="submission" date="2017-03" db="EMBL/GenBank/DDBJ databases">
        <title>Whole genome sequences of fourteen strains of Bradyrhizobium canariense and one strain of Bradyrhizobium japonicum isolated from Lupinus (Papilionoideae: Genisteae) species in Algeria.</title>
        <authorList>
            <person name="Crovadore J."/>
            <person name="Chekireb D."/>
            <person name="Brachmann A."/>
            <person name="Chablais R."/>
            <person name="Cochard B."/>
            <person name="Lefort F."/>
        </authorList>
    </citation>
    <scope>NUCLEOTIDE SEQUENCE [LARGE SCALE GENOMIC DNA]</scope>
    <source>
        <strain evidence="9 11">UBMA195</strain>
        <strain evidence="10 12">UBMAN05</strain>
    </source>
</reference>
<organism evidence="9 11">
    <name type="scientific">Bradyrhizobium canariense</name>
    <dbReference type="NCBI Taxonomy" id="255045"/>
    <lineage>
        <taxon>Bacteria</taxon>
        <taxon>Pseudomonadati</taxon>
        <taxon>Pseudomonadota</taxon>
        <taxon>Alphaproteobacteria</taxon>
        <taxon>Hyphomicrobiales</taxon>
        <taxon>Nitrobacteraceae</taxon>
        <taxon>Bradyrhizobium</taxon>
    </lineage>
</organism>
<feature type="active site" evidence="5">
    <location>
        <position position="262"/>
    </location>
</feature>
<evidence type="ECO:0000313" key="10">
    <source>
        <dbReference type="EMBL" id="OSJ24616.1"/>
    </source>
</evidence>
<dbReference type="InterPro" id="IPR016163">
    <property type="entry name" value="Ald_DH_C"/>
</dbReference>
<evidence type="ECO:0000313" key="12">
    <source>
        <dbReference type="Proteomes" id="UP000193884"/>
    </source>
</evidence>
<dbReference type="Pfam" id="PF00171">
    <property type="entry name" value="Aldedh"/>
    <property type="match status" value="1"/>
</dbReference>
<evidence type="ECO:0000256" key="5">
    <source>
        <dbReference type="PIRSR" id="PIRSR036492-1"/>
    </source>
</evidence>
<dbReference type="Proteomes" id="UP000193884">
    <property type="component" value="Unassembled WGS sequence"/>
</dbReference>
<dbReference type="InterPro" id="IPR015590">
    <property type="entry name" value="Aldehyde_DH_dom"/>
</dbReference>
<comment type="similarity">
    <text evidence="1 4 7">Belongs to the aldehyde dehydrogenase family.</text>
</comment>
<dbReference type="FunFam" id="3.40.309.10:FF:000003">
    <property type="entry name" value="Aldehyde dehydrogenase"/>
    <property type="match status" value="1"/>
</dbReference>
<dbReference type="PANTHER" id="PTHR43570:SF20">
    <property type="entry name" value="ALDEHYDE DEHYDROGENASE ALDX-RELATED"/>
    <property type="match status" value="1"/>
</dbReference>
<feature type="domain" description="Aldehyde dehydrogenase" evidence="8">
    <location>
        <begin position="39"/>
        <end position="453"/>
    </location>
</feature>
<dbReference type="AlphaFoldDB" id="A0A1X3FBH4"/>